<evidence type="ECO:0000256" key="4">
    <source>
        <dbReference type="PROSITE-ProRule" id="PRU00335"/>
    </source>
</evidence>
<keyword evidence="7" id="KW-1185">Reference proteome</keyword>
<dbReference type="SUPFAM" id="SSF46689">
    <property type="entry name" value="Homeodomain-like"/>
    <property type="match status" value="1"/>
</dbReference>
<keyword evidence="1" id="KW-0805">Transcription regulation</keyword>
<evidence type="ECO:0000313" key="6">
    <source>
        <dbReference type="EMBL" id="GGO00948.1"/>
    </source>
</evidence>
<dbReference type="RefSeq" id="WP_018978730.1">
    <property type="nucleotide sequence ID" value="NZ_BMLN01000006.1"/>
</dbReference>
<comment type="caution">
    <text evidence="6">The sequence shown here is derived from an EMBL/GenBank/DDBJ whole genome shotgun (WGS) entry which is preliminary data.</text>
</comment>
<dbReference type="Gene3D" id="1.10.357.10">
    <property type="entry name" value="Tetracycline Repressor, domain 2"/>
    <property type="match status" value="1"/>
</dbReference>
<dbReference type="EMBL" id="BMLN01000006">
    <property type="protein sequence ID" value="GGO00948.1"/>
    <property type="molecule type" value="Genomic_DNA"/>
</dbReference>
<keyword evidence="3" id="KW-0804">Transcription</keyword>
<reference evidence="7" key="1">
    <citation type="journal article" date="2019" name="Int. J. Syst. Evol. Microbiol.">
        <title>The Global Catalogue of Microorganisms (GCM) 10K type strain sequencing project: providing services to taxonomists for standard genome sequencing and annotation.</title>
        <authorList>
            <consortium name="The Broad Institute Genomics Platform"/>
            <consortium name="The Broad Institute Genome Sequencing Center for Infectious Disease"/>
            <person name="Wu L."/>
            <person name="Ma J."/>
        </authorList>
    </citation>
    <scope>NUCLEOTIDE SEQUENCE [LARGE SCALE GENOMIC DNA]</scope>
    <source>
        <strain evidence="7">CGMCC 1.6964</strain>
    </source>
</reference>
<protein>
    <submittedName>
        <fullName evidence="6">TetR family transcriptional regulator</fullName>
    </submittedName>
</protein>
<proteinExistence type="predicted"/>
<dbReference type="PANTHER" id="PTHR30055:SF200">
    <property type="entry name" value="HTH-TYPE TRANSCRIPTIONAL REPRESSOR BDCR"/>
    <property type="match status" value="1"/>
</dbReference>
<dbReference type="PANTHER" id="PTHR30055">
    <property type="entry name" value="HTH-TYPE TRANSCRIPTIONAL REGULATOR RUTR"/>
    <property type="match status" value="1"/>
</dbReference>
<dbReference type="InterPro" id="IPR050109">
    <property type="entry name" value="HTH-type_TetR-like_transc_reg"/>
</dbReference>
<evidence type="ECO:0000256" key="1">
    <source>
        <dbReference type="ARBA" id="ARBA00023015"/>
    </source>
</evidence>
<evidence type="ECO:0000256" key="2">
    <source>
        <dbReference type="ARBA" id="ARBA00023125"/>
    </source>
</evidence>
<evidence type="ECO:0000313" key="7">
    <source>
        <dbReference type="Proteomes" id="UP000606653"/>
    </source>
</evidence>
<evidence type="ECO:0000259" key="5">
    <source>
        <dbReference type="PROSITE" id="PS50977"/>
    </source>
</evidence>
<dbReference type="PROSITE" id="PS50977">
    <property type="entry name" value="HTH_TETR_2"/>
    <property type="match status" value="1"/>
</dbReference>
<dbReference type="Pfam" id="PF16925">
    <property type="entry name" value="TetR_C_13"/>
    <property type="match status" value="1"/>
</dbReference>
<keyword evidence="2 4" id="KW-0238">DNA-binding</keyword>
<dbReference type="InterPro" id="IPR036271">
    <property type="entry name" value="Tet_transcr_reg_TetR-rel_C_sf"/>
</dbReference>
<feature type="domain" description="HTH tetR-type" evidence="5">
    <location>
        <begin position="4"/>
        <end position="64"/>
    </location>
</feature>
<accession>A0ABQ2L3H8</accession>
<gene>
    <name evidence="6" type="ORF">GCM10010969_22710</name>
</gene>
<evidence type="ECO:0000256" key="3">
    <source>
        <dbReference type="ARBA" id="ARBA00023163"/>
    </source>
</evidence>
<feature type="DNA-binding region" description="H-T-H motif" evidence="4">
    <location>
        <begin position="27"/>
        <end position="46"/>
    </location>
</feature>
<name>A0ABQ2L3H8_9BACL</name>
<dbReference type="Pfam" id="PF00440">
    <property type="entry name" value="TetR_N"/>
    <property type="match status" value="1"/>
</dbReference>
<dbReference type="SUPFAM" id="SSF48498">
    <property type="entry name" value="Tetracyclin repressor-like, C-terminal domain"/>
    <property type="match status" value="1"/>
</dbReference>
<sequence length="190" mass="21443">MANKSKKEQIIQVASGLFNQQGIRGTGVDQVVAESQVAKMTLYNHFPSKDELVLSYLKRQNEEWMGWFKSSVDSRGGTSQERLLAVYDVLGEWFAEPDFTGCAFIKAASEFSDSSHPYHKAAHQYKTYLREYIAELAAQCDFRQPTTVSNTLYLLLEGAITANMLETDRESALHAREAAEILIERFSETS</sequence>
<organism evidence="6 7">
    <name type="scientific">Saccharibacillus kuerlensis</name>
    <dbReference type="NCBI Taxonomy" id="459527"/>
    <lineage>
        <taxon>Bacteria</taxon>
        <taxon>Bacillati</taxon>
        <taxon>Bacillota</taxon>
        <taxon>Bacilli</taxon>
        <taxon>Bacillales</taxon>
        <taxon>Paenibacillaceae</taxon>
        <taxon>Saccharibacillus</taxon>
    </lineage>
</organism>
<dbReference type="InterPro" id="IPR001647">
    <property type="entry name" value="HTH_TetR"/>
</dbReference>
<dbReference type="InterPro" id="IPR009057">
    <property type="entry name" value="Homeodomain-like_sf"/>
</dbReference>
<dbReference type="InterPro" id="IPR011075">
    <property type="entry name" value="TetR_C"/>
</dbReference>
<dbReference type="Proteomes" id="UP000606653">
    <property type="component" value="Unassembled WGS sequence"/>
</dbReference>
<dbReference type="PRINTS" id="PR00455">
    <property type="entry name" value="HTHTETR"/>
</dbReference>